<feature type="chain" id="PRO_5012758550" description="TPM domain-containing protein" evidence="2">
    <location>
        <begin position="21"/>
        <end position="255"/>
    </location>
</feature>
<dbReference type="PANTHER" id="PTHR30373">
    <property type="entry name" value="UPF0603 PROTEIN YGCG"/>
    <property type="match status" value="1"/>
</dbReference>
<feature type="domain" description="TPM" evidence="3">
    <location>
        <begin position="37"/>
        <end position="164"/>
    </location>
</feature>
<dbReference type="EMBL" id="FLUL01000001">
    <property type="protein sequence ID" value="SBV91353.1"/>
    <property type="molecule type" value="Genomic_DNA"/>
</dbReference>
<evidence type="ECO:0000256" key="1">
    <source>
        <dbReference type="SAM" id="Phobius"/>
    </source>
</evidence>
<proteinExistence type="predicted"/>
<keyword evidence="1" id="KW-1133">Transmembrane helix</keyword>
<evidence type="ECO:0000256" key="2">
    <source>
        <dbReference type="SAM" id="SignalP"/>
    </source>
</evidence>
<keyword evidence="1" id="KW-0472">Membrane</keyword>
<accession>A0A212IVW7</accession>
<keyword evidence="1" id="KW-0812">Transmembrane</keyword>
<name>A0A212IVW7_9BACT</name>
<dbReference type="InterPro" id="IPR007621">
    <property type="entry name" value="TPM_dom"/>
</dbReference>
<keyword evidence="2" id="KW-0732">Signal</keyword>
<sequence length="255" mass="27425">MKYTYKILFLLLLVPVLLLAQDDDLPNPITSPSPRLVNDFSNTFTSEQREDLERILLAYNDSTSTQIYVVTVDDLKGYNISDYAARLGQKWGIGQKDKNNGVLILIKPRIGNERGRVFIATGYGVEHILTDGRVGRIIDQYMIPYLQNGDYYNATKGAIGAIIKYLSGEFQADEDNGDKGSLVGQIFIILFILFILYISYRNNKGGPSSGGRNRGGGGYYGGWGSGRSGGGWSSGGGFGGGGGGSFGGGGAGRGF</sequence>
<reference evidence="4" key="1">
    <citation type="submission" date="2016-04" db="EMBL/GenBank/DDBJ databases">
        <authorList>
            <person name="Evans L.H."/>
            <person name="Alamgir A."/>
            <person name="Owens N."/>
            <person name="Weber N.D."/>
            <person name="Virtaneva K."/>
            <person name="Barbian K."/>
            <person name="Babar A."/>
            <person name="Rosenke K."/>
        </authorList>
    </citation>
    <scope>NUCLEOTIDE SEQUENCE</scope>
    <source>
        <strain evidence="4">86-2</strain>
    </source>
</reference>
<organism evidence="4">
    <name type="scientific">uncultured Dysgonomonas sp</name>
    <dbReference type="NCBI Taxonomy" id="206096"/>
    <lineage>
        <taxon>Bacteria</taxon>
        <taxon>Pseudomonadati</taxon>
        <taxon>Bacteroidota</taxon>
        <taxon>Bacteroidia</taxon>
        <taxon>Bacteroidales</taxon>
        <taxon>Dysgonomonadaceae</taxon>
        <taxon>Dysgonomonas</taxon>
        <taxon>environmental samples</taxon>
    </lineage>
</organism>
<feature type="transmembrane region" description="Helical" evidence="1">
    <location>
        <begin position="182"/>
        <end position="200"/>
    </location>
</feature>
<dbReference type="Gene3D" id="3.10.310.50">
    <property type="match status" value="1"/>
</dbReference>
<dbReference type="Pfam" id="PF04536">
    <property type="entry name" value="TPM_phosphatase"/>
    <property type="match status" value="1"/>
</dbReference>
<evidence type="ECO:0000313" key="4">
    <source>
        <dbReference type="EMBL" id="SBV91353.1"/>
    </source>
</evidence>
<protein>
    <recommendedName>
        <fullName evidence="3">TPM domain-containing protein</fullName>
    </recommendedName>
</protein>
<feature type="signal peptide" evidence="2">
    <location>
        <begin position="1"/>
        <end position="20"/>
    </location>
</feature>
<dbReference type="AlphaFoldDB" id="A0A212IVW7"/>
<gene>
    <name evidence="4" type="ORF">KL86DYS2_10169</name>
</gene>
<dbReference type="PANTHER" id="PTHR30373:SF2">
    <property type="entry name" value="UPF0603 PROTEIN YGCG"/>
    <property type="match status" value="1"/>
</dbReference>
<evidence type="ECO:0000259" key="3">
    <source>
        <dbReference type="Pfam" id="PF04536"/>
    </source>
</evidence>
<dbReference type="RefSeq" id="WP_296946153.1">
    <property type="nucleotide sequence ID" value="NZ_LT599021.1"/>
</dbReference>